<evidence type="ECO:0000259" key="15">
    <source>
        <dbReference type="SMART" id="SM00382"/>
    </source>
</evidence>
<comment type="similarity">
    <text evidence="3">Belongs to the activator 1 small subunits family.</text>
</comment>
<dbReference type="GO" id="GO:0003689">
    <property type="term" value="F:DNA clamp loader activity"/>
    <property type="evidence" value="ECO:0007669"/>
    <property type="project" value="TreeGrafter"/>
</dbReference>
<evidence type="ECO:0000256" key="5">
    <source>
        <dbReference type="ARBA" id="ARBA00022692"/>
    </source>
</evidence>
<dbReference type="Pfam" id="PF21960">
    <property type="entry name" value="RCF1-5-like_lid"/>
    <property type="match status" value="1"/>
</dbReference>
<feature type="domain" description="AAA+ ATPase" evidence="15">
    <location>
        <begin position="423"/>
        <end position="562"/>
    </location>
</feature>
<reference evidence="16 17" key="1">
    <citation type="submission" date="2019-04" db="EMBL/GenBank/DDBJ databases">
        <title>Friends and foes A comparative genomics studyof 23 Aspergillus species from section Flavi.</title>
        <authorList>
            <consortium name="DOE Joint Genome Institute"/>
            <person name="Kjaerbolling I."/>
            <person name="Vesth T."/>
            <person name="Frisvad J.C."/>
            <person name="Nybo J.L."/>
            <person name="Theobald S."/>
            <person name="Kildgaard S."/>
            <person name="Isbrandt T."/>
            <person name="Kuo A."/>
            <person name="Sato A."/>
            <person name="Lyhne E.K."/>
            <person name="Kogle M.E."/>
            <person name="Wiebenga A."/>
            <person name="Kun R.S."/>
            <person name="Lubbers R.J."/>
            <person name="Makela M.R."/>
            <person name="Barry K."/>
            <person name="Chovatia M."/>
            <person name="Clum A."/>
            <person name="Daum C."/>
            <person name="Haridas S."/>
            <person name="He G."/>
            <person name="LaButti K."/>
            <person name="Lipzen A."/>
            <person name="Mondo S."/>
            <person name="Riley R."/>
            <person name="Salamov A."/>
            <person name="Simmons B.A."/>
            <person name="Magnuson J.K."/>
            <person name="Henrissat B."/>
            <person name="Mortensen U.H."/>
            <person name="Larsen T.O."/>
            <person name="Devries R.P."/>
            <person name="Grigoriev I.V."/>
            <person name="Machida M."/>
            <person name="Baker S.E."/>
            <person name="Andersen M.R."/>
        </authorList>
    </citation>
    <scope>NUCLEOTIDE SEQUENCE [LARGE SCALE GENOMIC DNA]</scope>
    <source>
        <strain evidence="16 17">CBS 763.97</strain>
    </source>
</reference>
<dbReference type="InterPro" id="IPR003959">
    <property type="entry name" value="ATPase_AAA_core"/>
</dbReference>
<dbReference type="CDD" id="cd00009">
    <property type="entry name" value="AAA"/>
    <property type="match status" value="1"/>
</dbReference>
<evidence type="ECO:0000256" key="13">
    <source>
        <dbReference type="SAM" id="MobiDB-lite"/>
    </source>
</evidence>
<evidence type="ECO:0000313" key="16">
    <source>
        <dbReference type="EMBL" id="KAE8360159.1"/>
    </source>
</evidence>
<dbReference type="GO" id="GO:0016020">
    <property type="term" value="C:membrane"/>
    <property type="evidence" value="ECO:0007669"/>
    <property type="project" value="UniProtKB-SubCell"/>
</dbReference>
<dbReference type="Gene3D" id="3.40.50.300">
    <property type="entry name" value="P-loop containing nucleotide triphosphate hydrolases"/>
    <property type="match status" value="1"/>
</dbReference>
<dbReference type="AlphaFoldDB" id="A0A5N6ZTA1"/>
<dbReference type="Pfam" id="PF03908">
    <property type="entry name" value="Sec20"/>
    <property type="match status" value="1"/>
</dbReference>
<evidence type="ECO:0000256" key="1">
    <source>
        <dbReference type="ARBA" id="ARBA00004123"/>
    </source>
</evidence>
<sequence length="746" mass="83055">MSSISALQARLKELSTSLAQIHPLVSRLRNFTTAVGQGDEARLELGAEIHSLLKEAEIQLEVLRVDVEALETAPEGRRKGVDNEKELERERVVALAGRLAEDLKKTRGDFRNAQLQAKRNAEIAKRKERELLFSRSQSAERKRESTEKLTQDDVLLNTSSDVTVALRRTHHLMQAELSRSQFAQETLEQSTAALSSLSESYTSLDTLLSSSRNLVGSLLRSQKSDTWYLETAFYILIGTIVWLLFRRILYGPMWWLVWLPIRLAAKFVFTILGAVGLSSKAVQPSPSAVPSESLAQEVPLPTLEAEANVQTADGQAIWDIPPVAEAKEDRMIDHIGNMVEDNEEIDETNIDDISPEEKQRQAELPQNTKKRMYEATEQKLTDGKEEHAQQQPWVEKYRPKTLDDVAAQDHTTNVLQRTLQASNLPHMLFYGPPGTGKTSTILALAKSLFGPALYRSRILELNASDERGIGIVREKVKGFARVQLSHPTGVDKSYFEKYPCPPFKIIILDEADSMTQDAQSALRRTMETYSKITRFCLVCNYVTRIIEPLASRCSKFRFKPLDNSAAGDRLAQIAKLENLELEDGVVDKLIQCSDGDLRRAITYMQSGARLVGTTGNSGKQDGGEDAEMTDASSQVITVRMVEEIAGVIPESVLDQLVQAMQPKKIGSSYEAVSKVTTDIVADGWSATQLLAQLYRRVVYNDAIPDIQKNKIVMVFSEMDKRLVDGADEHLSILDVALKISGILGGA</sequence>
<keyword evidence="10 14" id="KW-0472">Membrane</keyword>
<dbReference type="Pfam" id="PF08542">
    <property type="entry name" value="Rep_fac_C"/>
    <property type="match status" value="1"/>
</dbReference>
<evidence type="ECO:0000256" key="12">
    <source>
        <dbReference type="ARBA" id="ARBA00040745"/>
    </source>
</evidence>
<dbReference type="CDD" id="cd18140">
    <property type="entry name" value="HLD_clamp_RFC"/>
    <property type="match status" value="1"/>
</dbReference>
<dbReference type="GO" id="GO:0005663">
    <property type="term" value="C:DNA replication factor C complex"/>
    <property type="evidence" value="ECO:0007669"/>
    <property type="project" value="TreeGrafter"/>
</dbReference>
<keyword evidence="4" id="KW-0813">Transport</keyword>
<dbReference type="GO" id="GO:0031391">
    <property type="term" value="C:Elg1 RFC-like complex"/>
    <property type="evidence" value="ECO:0007669"/>
    <property type="project" value="UniProtKB-ARBA"/>
</dbReference>
<evidence type="ECO:0000256" key="3">
    <source>
        <dbReference type="ARBA" id="ARBA00005378"/>
    </source>
</evidence>
<feature type="compositionally biased region" description="Acidic residues" evidence="13">
    <location>
        <begin position="341"/>
        <end position="354"/>
    </location>
</feature>
<dbReference type="GO" id="GO:0016887">
    <property type="term" value="F:ATP hydrolysis activity"/>
    <property type="evidence" value="ECO:0007669"/>
    <property type="project" value="InterPro"/>
</dbReference>
<protein>
    <recommendedName>
        <fullName evidence="12">Replication factor C subunit 2</fullName>
    </recommendedName>
</protein>
<dbReference type="FunFam" id="1.20.272.10:FF:000011">
    <property type="entry name" value="Replication factor C subunit 2"/>
    <property type="match status" value="1"/>
</dbReference>
<comment type="subcellular location">
    <subcellularLocation>
        <location evidence="2">Membrane</location>
        <topology evidence="2">Single-pass type IV membrane protein</topology>
    </subcellularLocation>
    <subcellularLocation>
        <location evidence="1">Nucleus</location>
    </subcellularLocation>
</comment>
<evidence type="ECO:0000256" key="10">
    <source>
        <dbReference type="ARBA" id="ARBA00023136"/>
    </source>
</evidence>
<keyword evidence="7" id="KW-0547">Nucleotide-binding</keyword>
<feature type="transmembrane region" description="Helical" evidence="14">
    <location>
        <begin position="257"/>
        <end position="277"/>
    </location>
</feature>
<keyword evidence="6" id="KW-0235">DNA replication</keyword>
<feature type="region of interest" description="Disordered" evidence="13">
    <location>
        <begin position="341"/>
        <end position="366"/>
    </location>
</feature>
<evidence type="ECO:0000256" key="8">
    <source>
        <dbReference type="ARBA" id="ARBA00022840"/>
    </source>
</evidence>
<evidence type="ECO:0000256" key="7">
    <source>
        <dbReference type="ARBA" id="ARBA00022741"/>
    </source>
</evidence>
<keyword evidence="17" id="KW-1185">Reference proteome</keyword>
<dbReference type="FunFam" id="3.40.50.300:FF:000237">
    <property type="entry name" value="replication factor C subunit 4"/>
    <property type="match status" value="1"/>
</dbReference>
<keyword evidence="5 14" id="KW-0812">Transmembrane</keyword>
<evidence type="ECO:0000256" key="11">
    <source>
        <dbReference type="ARBA" id="ARBA00023242"/>
    </source>
</evidence>
<evidence type="ECO:0000256" key="14">
    <source>
        <dbReference type="SAM" id="Phobius"/>
    </source>
</evidence>
<proteinExistence type="inferred from homology"/>
<evidence type="ECO:0000313" key="17">
    <source>
        <dbReference type="Proteomes" id="UP000326268"/>
    </source>
</evidence>
<dbReference type="InterPro" id="IPR027417">
    <property type="entry name" value="P-loop_NTPase"/>
</dbReference>
<evidence type="ECO:0000256" key="9">
    <source>
        <dbReference type="ARBA" id="ARBA00022989"/>
    </source>
</evidence>
<dbReference type="Gene3D" id="1.10.8.60">
    <property type="match status" value="1"/>
</dbReference>
<dbReference type="GO" id="GO:0005524">
    <property type="term" value="F:ATP binding"/>
    <property type="evidence" value="ECO:0007669"/>
    <property type="project" value="UniProtKB-KW"/>
</dbReference>
<evidence type="ECO:0000256" key="2">
    <source>
        <dbReference type="ARBA" id="ARBA00004211"/>
    </source>
</evidence>
<dbReference type="PANTHER" id="PTHR11669:SF20">
    <property type="entry name" value="REPLICATION FACTOR C SUBUNIT 4"/>
    <property type="match status" value="1"/>
</dbReference>
<keyword evidence="8" id="KW-0067">ATP-binding</keyword>
<dbReference type="GO" id="GO:0006271">
    <property type="term" value="P:DNA strand elongation involved in DNA replication"/>
    <property type="evidence" value="ECO:0007669"/>
    <property type="project" value="UniProtKB-ARBA"/>
</dbReference>
<dbReference type="EMBL" id="ML737788">
    <property type="protein sequence ID" value="KAE8360159.1"/>
    <property type="molecule type" value="Genomic_DNA"/>
</dbReference>
<evidence type="ECO:0000256" key="6">
    <source>
        <dbReference type="ARBA" id="ARBA00022705"/>
    </source>
</evidence>
<dbReference type="InterPro" id="IPR008921">
    <property type="entry name" value="DNA_pol3_clamp-load_cplx_C"/>
</dbReference>
<dbReference type="SUPFAM" id="SSF52540">
    <property type="entry name" value="P-loop containing nucleoside triphosphate hydrolases"/>
    <property type="match status" value="1"/>
</dbReference>
<dbReference type="InterPro" id="IPR003593">
    <property type="entry name" value="AAA+_ATPase"/>
</dbReference>
<dbReference type="InterPro" id="IPR050238">
    <property type="entry name" value="DNA_Rep/Repair_Clamp_Loader"/>
</dbReference>
<dbReference type="SMART" id="SM00382">
    <property type="entry name" value="AAA"/>
    <property type="match status" value="1"/>
</dbReference>
<dbReference type="Proteomes" id="UP000326268">
    <property type="component" value="Unassembled WGS sequence"/>
</dbReference>
<dbReference type="InterPro" id="IPR047854">
    <property type="entry name" value="RFC_lid"/>
</dbReference>
<dbReference type="OrthoDB" id="4199794at2759"/>
<dbReference type="InterPro" id="IPR056173">
    <property type="entry name" value="Sec20_C"/>
</dbReference>
<name>A0A5N6ZTA1_9EURO</name>
<dbReference type="GO" id="GO:0006281">
    <property type="term" value="P:DNA repair"/>
    <property type="evidence" value="ECO:0007669"/>
    <property type="project" value="TreeGrafter"/>
</dbReference>
<dbReference type="Gene3D" id="1.20.272.10">
    <property type="match status" value="1"/>
</dbReference>
<dbReference type="PANTHER" id="PTHR11669">
    <property type="entry name" value="REPLICATION FACTOR C / DNA POLYMERASE III GAMMA-TAU SUBUNIT"/>
    <property type="match status" value="1"/>
</dbReference>
<feature type="transmembrane region" description="Helical" evidence="14">
    <location>
        <begin position="227"/>
        <end position="245"/>
    </location>
</feature>
<keyword evidence="11" id="KW-0539">Nucleus</keyword>
<organism evidence="16 17">
    <name type="scientific">Aspergillus caelatus</name>
    <dbReference type="NCBI Taxonomy" id="61420"/>
    <lineage>
        <taxon>Eukaryota</taxon>
        <taxon>Fungi</taxon>
        <taxon>Dikarya</taxon>
        <taxon>Ascomycota</taxon>
        <taxon>Pezizomycotina</taxon>
        <taxon>Eurotiomycetes</taxon>
        <taxon>Eurotiomycetidae</taxon>
        <taxon>Eurotiales</taxon>
        <taxon>Aspergillaceae</taxon>
        <taxon>Aspergillus</taxon>
        <taxon>Aspergillus subgen. Circumdati</taxon>
    </lineage>
</organism>
<keyword evidence="9 14" id="KW-1133">Transmembrane helix</keyword>
<dbReference type="GO" id="GO:0003677">
    <property type="term" value="F:DNA binding"/>
    <property type="evidence" value="ECO:0007669"/>
    <property type="project" value="InterPro"/>
</dbReference>
<dbReference type="RefSeq" id="XP_031923240.1">
    <property type="nucleotide sequence ID" value="XM_032070986.1"/>
</dbReference>
<dbReference type="GO" id="GO:0005634">
    <property type="term" value="C:nucleus"/>
    <property type="evidence" value="ECO:0007669"/>
    <property type="project" value="UniProtKB-SubCell"/>
</dbReference>
<dbReference type="GeneID" id="43655432"/>
<accession>A0A5N6ZTA1</accession>
<evidence type="ECO:0000256" key="4">
    <source>
        <dbReference type="ARBA" id="ARBA00022448"/>
    </source>
</evidence>
<dbReference type="Pfam" id="PF00004">
    <property type="entry name" value="AAA"/>
    <property type="match status" value="1"/>
</dbReference>
<gene>
    <name evidence="16" type="ORF">BDV27DRAFT_148949</name>
</gene>
<dbReference type="InterPro" id="IPR013748">
    <property type="entry name" value="Rep_factorC_C"/>
</dbReference>
<dbReference type="SUPFAM" id="SSF48019">
    <property type="entry name" value="post-AAA+ oligomerization domain-like"/>
    <property type="match status" value="1"/>
</dbReference>